<keyword evidence="3" id="KW-1185">Reference proteome</keyword>
<dbReference type="Gene3D" id="3.40.800.10">
    <property type="entry name" value="Ureohydrolase domain"/>
    <property type="match status" value="1"/>
</dbReference>
<dbReference type="PANTHER" id="PTHR11358:SF41">
    <property type="entry name" value="ARGINASE"/>
    <property type="match status" value="1"/>
</dbReference>
<dbReference type="Proteomes" id="UP000622687">
    <property type="component" value="Unassembled WGS sequence"/>
</dbReference>
<dbReference type="InterPro" id="IPR023696">
    <property type="entry name" value="Ureohydrolase_dom_sf"/>
</dbReference>
<evidence type="ECO:0000313" key="3">
    <source>
        <dbReference type="Proteomes" id="UP000622687"/>
    </source>
</evidence>
<protein>
    <submittedName>
        <fullName evidence="2">Arginase family protein</fullName>
    </submittedName>
</protein>
<dbReference type="PROSITE" id="PS51409">
    <property type="entry name" value="ARGINASE_2"/>
    <property type="match status" value="1"/>
</dbReference>
<organism evidence="2 3">
    <name type="scientific">Clostridium aciditolerans</name>
    <dbReference type="NCBI Taxonomy" id="339861"/>
    <lineage>
        <taxon>Bacteria</taxon>
        <taxon>Bacillati</taxon>
        <taxon>Bacillota</taxon>
        <taxon>Clostridia</taxon>
        <taxon>Eubacteriales</taxon>
        <taxon>Clostridiaceae</taxon>
        <taxon>Clostridium</taxon>
    </lineage>
</organism>
<dbReference type="GO" id="GO:0008783">
    <property type="term" value="F:agmatinase activity"/>
    <property type="evidence" value="ECO:0007669"/>
    <property type="project" value="TreeGrafter"/>
</dbReference>
<dbReference type="InterPro" id="IPR006035">
    <property type="entry name" value="Ureohydrolase"/>
</dbReference>
<dbReference type="GO" id="GO:0033389">
    <property type="term" value="P:putrescine biosynthetic process from arginine, via agmatine"/>
    <property type="evidence" value="ECO:0007669"/>
    <property type="project" value="TreeGrafter"/>
</dbReference>
<comment type="caution">
    <text evidence="2">The sequence shown here is derived from an EMBL/GenBank/DDBJ whole genome shotgun (WGS) entry which is preliminary data.</text>
</comment>
<dbReference type="RefSeq" id="WP_211145030.1">
    <property type="nucleotide sequence ID" value="NZ_JAEEGB010000050.1"/>
</dbReference>
<reference evidence="2" key="1">
    <citation type="submission" date="2020-12" db="EMBL/GenBank/DDBJ databases">
        <title>Clostridium thailandense sp. nov., a novel acetogenic bacterium isolated from peat land soil in Thailand.</title>
        <authorList>
            <person name="Chaikitkaew S."/>
            <person name="Birkeland N.K."/>
        </authorList>
    </citation>
    <scope>NUCLEOTIDE SEQUENCE</scope>
    <source>
        <strain evidence="2">DSM 17425</strain>
    </source>
</reference>
<accession>A0A934HYJ1</accession>
<dbReference type="SUPFAM" id="SSF52768">
    <property type="entry name" value="Arginase/deacetylase"/>
    <property type="match status" value="1"/>
</dbReference>
<proteinExistence type="inferred from homology"/>
<sequence>MGISVNILDFDQVYNAQTYFRKSRYKRINLSDIRNTNRYCERKSLISISKRLKKYKDRGITFIGSGNYHYVTYLLMSEIQSPFTLVLFDHHTDMMEAPCESLVTCGSWVLNSLENLPMLKKVVIIGTREDLLKSIPKDLNKKVLVFSEEDAGQTDIKKYLKLGVSTENVYVSIDKDVLEESEAVTNWDQGNMKLMQLLNLIKFIAADKRICGIDVCGEYPYSPIASFGGQTLEAIQKNDRANFKILNTISKLDYVIN</sequence>
<dbReference type="PANTHER" id="PTHR11358">
    <property type="entry name" value="ARGINASE/AGMATINASE"/>
    <property type="match status" value="1"/>
</dbReference>
<dbReference type="Pfam" id="PF00491">
    <property type="entry name" value="Arginase"/>
    <property type="match status" value="1"/>
</dbReference>
<dbReference type="AlphaFoldDB" id="A0A934HYJ1"/>
<evidence type="ECO:0000256" key="1">
    <source>
        <dbReference type="PROSITE-ProRule" id="PRU00742"/>
    </source>
</evidence>
<name>A0A934HYJ1_9CLOT</name>
<dbReference type="GO" id="GO:0046872">
    <property type="term" value="F:metal ion binding"/>
    <property type="evidence" value="ECO:0007669"/>
    <property type="project" value="InterPro"/>
</dbReference>
<comment type="similarity">
    <text evidence="1">Belongs to the arginase family.</text>
</comment>
<evidence type="ECO:0000313" key="2">
    <source>
        <dbReference type="EMBL" id="MBI6875688.1"/>
    </source>
</evidence>
<gene>
    <name evidence="2" type="ORF">I6U51_23755</name>
</gene>
<dbReference type="EMBL" id="JAEEGB010000050">
    <property type="protein sequence ID" value="MBI6875688.1"/>
    <property type="molecule type" value="Genomic_DNA"/>
</dbReference>